<evidence type="ECO:0000313" key="1">
    <source>
        <dbReference type="EMBL" id="KHG05298.1"/>
    </source>
</evidence>
<dbReference type="Proteomes" id="UP000032142">
    <property type="component" value="Unassembled WGS sequence"/>
</dbReference>
<evidence type="ECO:0000313" key="2">
    <source>
        <dbReference type="Proteomes" id="UP000032142"/>
    </source>
</evidence>
<keyword evidence="2" id="KW-1185">Reference proteome</keyword>
<dbReference type="AlphaFoldDB" id="A0A0B0MTA8"/>
<name>A0A0B0MTA8_GOSAR</name>
<comment type="caution">
    <text evidence="1">The sequence shown here is derived from an EMBL/GenBank/DDBJ whole genome shotgun (WGS) entry which is preliminary data.</text>
</comment>
<organism evidence="1 2">
    <name type="scientific">Gossypium arboreum</name>
    <name type="common">Tree cotton</name>
    <name type="synonym">Gossypium nanking</name>
    <dbReference type="NCBI Taxonomy" id="29729"/>
    <lineage>
        <taxon>Eukaryota</taxon>
        <taxon>Viridiplantae</taxon>
        <taxon>Streptophyta</taxon>
        <taxon>Embryophyta</taxon>
        <taxon>Tracheophyta</taxon>
        <taxon>Spermatophyta</taxon>
        <taxon>Magnoliopsida</taxon>
        <taxon>eudicotyledons</taxon>
        <taxon>Gunneridae</taxon>
        <taxon>Pentapetalae</taxon>
        <taxon>rosids</taxon>
        <taxon>malvids</taxon>
        <taxon>Malvales</taxon>
        <taxon>Malvaceae</taxon>
        <taxon>Malvoideae</taxon>
        <taxon>Gossypium</taxon>
    </lineage>
</organism>
<gene>
    <name evidence="1" type="ORF">F383_30728</name>
</gene>
<proteinExistence type="predicted"/>
<protein>
    <submittedName>
        <fullName evidence="1">Uncharacterized protein</fullName>
    </submittedName>
</protein>
<reference evidence="2" key="1">
    <citation type="submission" date="2014-09" db="EMBL/GenBank/DDBJ databases">
        <authorList>
            <person name="Mudge J."/>
            <person name="Ramaraj T."/>
            <person name="Lindquist I.E."/>
            <person name="Bharti A.K."/>
            <person name="Sundararajan A."/>
            <person name="Cameron C.T."/>
            <person name="Woodward J.E."/>
            <person name="May G.D."/>
            <person name="Brubaker C."/>
            <person name="Broadhvest J."/>
            <person name="Wilkins T.A."/>
        </authorList>
    </citation>
    <scope>NUCLEOTIDE SEQUENCE</scope>
    <source>
        <strain evidence="2">cv. AKA8401</strain>
    </source>
</reference>
<dbReference type="EMBL" id="JRRC01427555">
    <property type="protein sequence ID" value="KHG05298.1"/>
    <property type="molecule type" value="Genomic_DNA"/>
</dbReference>
<sequence>MLLYYDERINELKKMRHPRKYRQCFDVRKAQYEP</sequence>
<accession>A0A0B0MTA8</accession>